<dbReference type="AlphaFoldDB" id="A0A9W6CZN3"/>
<proteinExistence type="predicted"/>
<evidence type="ECO:0000259" key="6">
    <source>
        <dbReference type="PROSITE" id="PS50850"/>
    </source>
</evidence>
<feature type="transmembrane region" description="Helical" evidence="5">
    <location>
        <begin position="139"/>
        <end position="157"/>
    </location>
</feature>
<evidence type="ECO:0000313" key="7">
    <source>
        <dbReference type="EMBL" id="GLI28911.1"/>
    </source>
</evidence>
<feature type="transmembrane region" description="Helical" evidence="5">
    <location>
        <begin position="104"/>
        <end position="127"/>
    </location>
</feature>
<dbReference type="InterPro" id="IPR011701">
    <property type="entry name" value="MFS"/>
</dbReference>
<evidence type="ECO:0000256" key="3">
    <source>
        <dbReference type="ARBA" id="ARBA00022989"/>
    </source>
</evidence>
<dbReference type="PANTHER" id="PTHR23531:SF1">
    <property type="entry name" value="QUINOLENE RESISTANCE PROTEIN NORA"/>
    <property type="match status" value="1"/>
</dbReference>
<accession>A0A9W6CZN3</accession>
<feature type="transmembrane region" description="Helical" evidence="5">
    <location>
        <begin position="22"/>
        <end position="44"/>
    </location>
</feature>
<dbReference type="GO" id="GO:0005886">
    <property type="term" value="C:plasma membrane"/>
    <property type="evidence" value="ECO:0007669"/>
    <property type="project" value="UniProtKB-SubCell"/>
</dbReference>
<feature type="transmembrane region" description="Helical" evidence="5">
    <location>
        <begin position="271"/>
        <end position="289"/>
    </location>
</feature>
<feature type="transmembrane region" description="Helical" evidence="5">
    <location>
        <begin position="237"/>
        <end position="259"/>
    </location>
</feature>
<feature type="domain" description="Major facilitator superfamily (MFS) profile" evidence="6">
    <location>
        <begin position="13"/>
        <end position="383"/>
    </location>
</feature>
<sequence>MASVPPAPLYTRAFIALTATELLYFTAVGMALFALPLFVTGPVAGDEAGAGIAVGAFAVSALVLRPFAGRLSDRIGRRPLILGGALIAAASLGLLLVADDLVVVVLLRLLAGVAEAAFFVSIFAALADIAPPERMGEALSINSLRLYLGLAFGPPLAEALIGAGGYAAVWIGATGLALVAAALGLVVGETSSERTPPGAPLRILHRPALPISLGFLTALIAMGGYLAFASLHALDVGIGNASVALLTFGVVVVVCRIAFARVPDRLPSLPLGAAALGAIATGLVIAALWRDVGGLVVGAIVLGVGVAFSTPAFFSAVFATASPAERGLASGTASAAIDLGLGIGPILLGFVAASSGIPWAFAVGALVALAGAAWTLGLARRAQSTPPA</sequence>
<feature type="transmembrane region" description="Helical" evidence="5">
    <location>
        <begin position="163"/>
        <end position="187"/>
    </location>
</feature>
<comment type="caution">
    <text evidence="7">The sequence shown here is derived from an EMBL/GenBank/DDBJ whole genome shotgun (WGS) entry which is preliminary data.</text>
</comment>
<feature type="transmembrane region" description="Helical" evidence="5">
    <location>
        <begin position="208"/>
        <end position="231"/>
    </location>
</feature>
<gene>
    <name evidence="7" type="ORF">ARHIZOSPH14_31530</name>
</gene>
<dbReference type="InterPro" id="IPR020846">
    <property type="entry name" value="MFS_dom"/>
</dbReference>
<evidence type="ECO:0000256" key="5">
    <source>
        <dbReference type="SAM" id="Phobius"/>
    </source>
</evidence>
<keyword evidence="8" id="KW-1185">Reference proteome</keyword>
<dbReference type="SUPFAM" id="SSF103473">
    <property type="entry name" value="MFS general substrate transporter"/>
    <property type="match status" value="1"/>
</dbReference>
<reference evidence="7" key="1">
    <citation type="submission" date="2022-12" db="EMBL/GenBank/DDBJ databases">
        <title>Reference genome sequencing for broad-spectrum identification of bacterial and archaeal isolates by mass spectrometry.</title>
        <authorList>
            <person name="Sekiguchi Y."/>
            <person name="Tourlousse D.M."/>
        </authorList>
    </citation>
    <scope>NUCLEOTIDE SEQUENCE</scope>
    <source>
        <strain evidence="7">14</strain>
    </source>
</reference>
<evidence type="ECO:0000256" key="2">
    <source>
        <dbReference type="ARBA" id="ARBA00022692"/>
    </source>
</evidence>
<organism evidence="7 8">
    <name type="scientific">Agromyces rhizosphaerae</name>
    <dbReference type="NCBI Taxonomy" id="88374"/>
    <lineage>
        <taxon>Bacteria</taxon>
        <taxon>Bacillati</taxon>
        <taxon>Actinomycetota</taxon>
        <taxon>Actinomycetes</taxon>
        <taxon>Micrococcales</taxon>
        <taxon>Microbacteriaceae</taxon>
        <taxon>Agromyces</taxon>
    </lineage>
</organism>
<feature type="transmembrane region" description="Helical" evidence="5">
    <location>
        <begin position="333"/>
        <end position="353"/>
    </location>
</feature>
<name>A0A9W6CZN3_9MICO</name>
<feature type="transmembrane region" description="Helical" evidence="5">
    <location>
        <begin position="50"/>
        <end position="68"/>
    </location>
</feature>
<dbReference type="EMBL" id="BSDP01000001">
    <property type="protein sequence ID" value="GLI28911.1"/>
    <property type="molecule type" value="Genomic_DNA"/>
</dbReference>
<evidence type="ECO:0000256" key="4">
    <source>
        <dbReference type="ARBA" id="ARBA00023136"/>
    </source>
</evidence>
<dbReference type="Gene3D" id="1.20.1250.20">
    <property type="entry name" value="MFS general substrate transporter like domains"/>
    <property type="match status" value="1"/>
</dbReference>
<dbReference type="PROSITE" id="PS50850">
    <property type="entry name" value="MFS"/>
    <property type="match status" value="1"/>
</dbReference>
<feature type="transmembrane region" description="Helical" evidence="5">
    <location>
        <begin position="295"/>
        <end position="321"/>
    </location>
</feature>
<feature type="transmembrane region" description="Helical" evidence="5">
    <location>
        <begin position="80"/>
        <end position="98"/>
    </location>
</feature>
<comment type="subcellular location">
    <subcellularLocation>
        <location evidence="1">Cell membrane</location>
        <topology evidence="1">Multi-pass membrane protein</topology>
    </subcellularLocation>
</comment>
<evidence type="ECO:0000313" key="8">
    <source>
        <dbReference type="Proteomes" id="UP001144396"/>
    </source>
</evidence>
<evidence type="ECO:0000256" key="1">
    <source>
        <dbReference type="ARBA" id="ARBA00004651"/>
    </source>
</evidence>
<dbReference type="InterPro" id="IPR052714">
    <property type="entry name" value="MFS_Exporter"/>
</dbReference>
<keyword evidence="2 5" id="KW-0812">Transmembrane</keyword>
<keyword evidence="4 5" id="KW-0472">Membrane</keyword>
<dbReference type="Pfam" id="PF07690">
    <property type="entry name" value="MFS_1"/>
    <property type="match status" value="1"/>
</dbReference>
<dbReference type="InterPro" id="IPR005829">
    <property type="entry name" value="Sugar_transporter_CS"/>
</dbReference>
<dbReference type="Proteomes" id="UP001144396">
    <property type="component" value="Unassembled WGS sequence"/>
</dbReference>
<dbReference type="PANTHER" id="PTHR23531">
    <property type="entry name" value="QUINOLENE RESISTANCE PROTEIN NORA"/>
    <property type="match status" value="1"/>
</dbReference>
<dbReference type="GO" id="GO:0022857">
    <property type="term" value="F:transmembrane transporter activity"/>
    <property type="evidence" value="ECO:0007669"/>
    <property type="project" value="InterPro"/>
</dbReference>
<dbReference type="PROSITE" id="PS00216">
    <property type="entry name" value="SUGAR_TRANSPORT_1"/>
    <property type="match status" value="1"/>
</dbReference>
<keyword evidence="3 5" id="KW-1133">Transmembrane helix</keyword>
<dbReference type="RefSeq" id="WP_281886680.1">
    <property type="nucleotide sequence ID" value="NZ_BSDP01000001.1"/>
</dbReference>
<dbReference type="InterPro" id="IPR036259">
    <property type="entry name" value="MFS_trans_sf"/>
</dbReference>
<feature type="transmembrane region" description="Helical" evidence="5">
    <location>
        <begin position="359"/>
        <end position="379"/>
    </location>
</feature>
<protein>
    <submittedName>
        <fullName evidence="7">Permease</fullName>
    </submittedName>
</protein>